<comment type="similarity">
    <text evidence="1 8">Belongs to the universal ribosomal protein uS3 family.</text>
</comment>
<evidence type="ECO:0000256" key="5">
    <source>
        <dbReference type="ARBA" id="ARBA00023274"/>
    </source>
</evidence>
<comment type="subunit">
    <text evidence="8">Part of the 30S ribosomal subunit. Forms a tight complex with proteins S10 and S14.</text>
</comment>
<evidence type="ECO:0000256" key="2">
    <source>
        <dbReference type="ARBA" id="ARBA00022730"/>
    </source>
</evidence>
<dbReference type="PROSITE" id="PS50823">
    <property type="entry name" value="KH_TYPE_2"/>
    <property type="match status" value="1"/>
</dbReference>
<dbReference type="GO" id="GO:0019843">
    <property type="term" value="F:rRNA binding"/>
    <property type="evidence" value="ECO:0007669"/>
    <property type="project" value="UniProtKB-UniRule"/>
</dbReference>
<evidence type="ECO:0000313" key="10">
    <source>
        <dbReference type="EMBL" id="PIR46643.1"/>
    </source>
</evidence>
<evidence type="ECO:0000256" key="1">
    <source>
        <dbReference type="ARBA" id="ARBA00010761"/>
    </source>
</evidence>
<dbReference type="InterPro" id="IPR004087">
    <property type="entry name" value="KH_dom"/>
</dbReference>
<dbReference type="Pfam" id="PF07650">
    <property type="entry name" value="KH_2"/>
    <property type="match status" value="1"/>
</dbReference>
<protein>
    <recommendedName>
        <fullName evidence="7 8">Small ribosomal subunit protein uS3</fullName>
    </recommendedName>
</protein>
<evidence type="ECO:0000313" key="11">
    <source>
        <dbReference type="Proteomes" id="UP000230833"/>
    </source>
</evidence>
<dbReference type="EMBL" id="PCYL01000033">
    <property type="protein sequence ID" value="PIR46643.1"/>
    <property type="molecule type" value="Genomic_DNA"/>
</dbReference>
<name>A0A2H0RJH5_9BACT</name>
<dbReference type="InterPro" id="IPR057258">
    <property type="entry name" value="Ribosomal_uS3"/>
</dbReference>
<dbReference type="AlphaFoldDB" id="A0A2H0RJH5"/>
<dbReference type="FunFam" id="3.30.300.20:FF:000001">
    <property type="entry name" value="30S ribosomal protein S3"/>
    <property type="match status" value="1"/>
</dbReference>
<dbReference type="SMART" id="SM00322">
    <property type="entry name" value="KH"/>
    <property type="match status" value="1"/>
</dbReference>
<keyword evidence="5 8" id="KW-0687">Ribonucleoprotein</keyword>
<dbReference type="CDD" id="cd02412">
    <property type="entry name" value="KH-II_30S_S3"/>
    <property type="match status" value="1"/>
</dbReference>
<keyword evidence="4 8" id="KW-0689">Ribosomal protein</keyword>
<evidence type="ECO:0000256" key="3">
    <source>
        <dbReference type="ARBA" id="ARBA00022884"/>
    </source>
</evidence>
<evidence type="ECO:0000256" key="6">
    <source>
        <dbReference type="ARBA" id="ARBA00024998"/>
    </source>
</evidence>
<sequence length="222" mass="24835">MSHTVHPYAHRIGILRDWKSRWFGSGGQYQEYLKQDVLLREFLVKHLKGHHVASVDIERGQGTMRILVKSARPGLVIGRSGEGTQKLRDLLLKKLQKIGGTIPASLKLDVEDVKVPEASAPVVAEMVAEALEKRMSFRRVLKQTVEKVLAARDVQGVKITVSGRLDGAEMGRTETIKKGRLPLQTFRADVDFARKTAFTTYSAIGVKVWIYRGDIFDKGSNI</sequence>
<dbReference type="InterPro" id="IPR036419">
    <property type="entry name" value="Ribosomal_S3_C_sf"/>
</dbReference>
<dbReference type="SUPFAM" id="SSF54814">
    <property type="entry name" value="Prokaryotic type KH domain (KH-domain type II)"/>
    <property type="match status" value="1"/>
</dbReference>
<evidence type="ECO:0000256" key="7">
    <source>
        <dbReference type="ARBA" id="ARBA00035257"/>
    </source>
</evidence>
<dbReference type="InterPro" id="IPR004044">
    <property type="entry name" value="KH_dom_type_2"/>
</dbReference>
<dbReference type="Pfam" id="PF00189">
    <property type="entry name" value="Ribosomal_S3_C"/>
    <property type="match status" value="1"/>
</dbReference>
<proteinExistence type="inferred from homology"/>
<dbReference type="PANTHER" id="PTHR11760:SF19">
    <property type="entry name" value="SMALL RIBOSOMAL SUBUNIT PROTEIN US3C"/>
    <property type="match status" value="1"/>
</dbReference>
<dbReference type="InterPro" id="IPR015946">
    <property type="entry name" value="KH_dom-like_a/b"/>
</dbReference>
<evidence type="ECO:0000256" key="4">
    <source>
        <dbReference type="ARBA" id="ARBA00022980"/>
    </source>
</evidence>
<gene>
    <name evidence="8" type="primary">rpsC</name>
    <name evidence="10" type="ORF">COV07_03170</name>
</gene>
<feature type="domain" description="KH type-2" evidence="9">
    <location>
        <begin position="39"/>
        <end position="114"/>
    </location>
</feature>
<reference evidence="10 11" key="1">
    <citation type="submission" date="2017-09" db="EMBL/GenBank/DDBJ databases">
        <title>Depth-based differentiation of microbial function through sediment-hosted aquifers and enrichment of novel symbionts in the deep terrestrial subsurface.</title>
        <authorList>
            <person name="Probst A.J."/>
            <person name="Ladd B."/>
            <person name="Jarett J.K."/>
            <person name="Geller-Mcgrath D.E."/>
            <person name="Sieber C.M."/>
            <person name="Emerson J.B."/>
            <person name="Anantharaman K."/>
            <person name="Thomas B.C."/>
            <person name="Malmstrom R."/>
            <person name="Stieglmeier M."/>
            <person name="Klingl A."/>
            <person name="Woyke T."/>
            <person name="Ryan C.M."/>
            <person name="Banfield J.F."/>
        </authorList>
    </citation>
    <scope>NUCLEOTIDE SEQUENCE [LARGE SCALE GENOMIC DNA]</scope>
    <source>
        <strain evidence="10">CG10_big_fil_rev_8_21_14_0_10_45_14</strain>
    </source>
</reference>
<dbReference type="GO" id="GO:0022627">
    <property type="term" value="C:cytosolic small ribosomal subunit"/>
    <property type="evidence" value="ECO:0007669"/>
    <property type="project" value="TreeGrafter"/>
</dbReference>
<organism evidence="10 11">
    <name type="scientific">Candidatus Vogelbacteria bacterium CG10_big_fil_rev_8_21_14_0_10_45_14</name>
    <dbReference type="NCBI Taxonomy" id="1975042"/>
    <lineage>
        <taxon>Bacteria</taxon>
        <taxon>Candidatus Vogeliibacteriota</taxon>
    </lineage>
</organism>
<comment type="function">
    <text evidence="6 8">Binds the lower part of the 30S subunit head. Binds mRNA in the 70S ribosome, positioning it for translation.</text>
</comment>
<dbReference type="InterPro" id="IPR005704">
    <property type="entry name" value="Ribosomal_uS3_bac-typ"/>
</dbReference>
<dbReference type="InterPro" id="IPR001351">
    <property type="entry name" value="Ribosomal_uS3_C"/>
</dbReference>
<dbReference type="InterPro" id="IPR009019">
    <property type="entry name" value="KH_sf_prok-type"/>
</dbReference>
<dbReference type="HAMAP" id="MF_01309_B">
    <property type="entry name" value="Ribosomal_uS3_B"/>
    <property type="match status" value="1"/>
</dbReference>
<dbReference type="Gene3D" id="3.30.1140.32">
    <property type="entry name" value="Ribosomal protein S3, C-terminal domain"/>
    <property type="match status" value="1"/>
</dbReference>
<keyword evidence="3 8" id="KW-0694">RNA-binding</keyword>
<dbReference type="NCBIfam" id="TIGR01009">
    <property type="entry name" value="rpsC_bact"/>
    <property type="match status" value="1"/>
</dbReference>
<evidence type="ECO:0000256" key="8">
    <source>
        <dbReference type="HAMAP-Rule" id="MF_01309"/>
    </source>
</evidence>
<keyword evidence="2 8" id="KW-0699">rRNA-binding</keyword>
<dbReference type="GO" id="GO:0003735">
    <property type="term" value="F:structural constituent of ribosome"/>
    <property type="evidence" value="ECO:0007669"/>
    <property type="project" value="InterPro"/>
</dbReference>
<dbReference type="SUPFAM" id="SSF54821">
    <property type="entry name" value="Ribosomal protein S3 C-terminal domain"/>
    <property type="match status" value="1"/>
</dbReference>
<accession>A0A2H0RJH5</accession>
<dbReference type="Gene3D" id="3.30.300.20">
    <property type="match status" value="1"/>
</dbReference>
<dbReference type="Proteomes" id="UP000230833">
    <property type="component" value="Unassembled WGS sequence"/>
</dbReference>
<dbReference type="PANTHER" id="PTHR11760">
    <property type="entry name" value="30S/40S RIBOSOMAL PROTEIN S3"/>
    <property type="match status" value="1"/>
</dbReference>
<dbReference type="GO" id="GO:0003729">
    <property type="term" value="F:mRNA binding"/>
    <property type="evidence" value="ECO:0007669"/>
    <property type="project" value="UniProtKB-UniRule"/>
</dbReference>
<evidence type="ECO:0000259" key="9">
    <source>
        <dbReference type="PROSITE" id="PS50823"/>
    </source>
</evidence>
<comment type="caution">
    <text evidence="10">The sequence shown here is derived from an EMBL/GenBank/DDBJ whole genome shotgun (WGS) entry which is preliminary data.</text>
</comment>
<dbReference type="GO" id="GO:0006412">
    <property type="term" value="P:translation"/>
    <property type="evidence" value="ECO:0007669"/>
    <property type="project" value="UniProtKB-UniRule"/>
</dbReference>